<keyword evidence="4 6" id="KW-0472">Membrane</keyword>
<dbReference type="InterPro" id="IPR036259">
    <property type="entry name" value="MFS_trans_sf"/>
</dbReference>
<feature type="region of interest" description="Disordered" evidence="5">
    <location>
        <begin position="96"/>
        <end position="127"/>
    </location>
</feature>
<organism evidence="7 8">
    <name type="scientific">Ramalina farinacea</name>
    <dbReference type="NCBI Taxonomy" id="258253"/>
    <lineage>
        <taxon>Eukaryota</taxon>
        <taxon>Fungi</taxon>
        <taxon>Dikarya</taxon>
        <taxon>Ascomycota</taxon>
        <taxon>Pezizomycotina</taxon>
        <taxon>Lecanoromycetes</taxon>
        <taxon>OSLEUM clade</taxon>
        <taxon>Lecanoromycetidae</taxon>
        <taxon>Lecanorales</taxon>
        <taxon>Lecanorineae</taxon>
        <taxon>Ramalinaceae</taxon>
        <taxon>Ramalina</taxon>
    </lineage>
</organism>
<dbReference type="AlphaFoldDB" id="A0AA43QJN6"/>
<dbReference type="GO" id="GO:0016020">
    <property type="term" value="C:membrane"/>
    <property type="evidence" value="ECO:0007669"/>
    <property type="project" value="UniProtKB-SubCell"/>
</dbReference>
<dbReference type="PANTHER" id="PTHR42718">
    <property type="entry name" value="MAJOR FACILITATOR SUPERFAMILY MULTIDRUG TRANSPORTER MFSC"/>
    <property type="match status" value="1"/>
</dbReference>
<gene>
    <name evidence="7" type="ORF">OHK93_000693</name>
</gene>
<dbReference type="Proteomes" id="UP001161017">
    <property type="component" value="Unassembled WGS sequence"/>
</dbReference>
<name>A0AA43QJN6_9LECA</name>
<evidence type="ECO:0000256" key="6">
    <source>
        <dbReference type="SAM" id="Phobius"/>
    </source>
</evidence>
<evidence type="ECO:0000313" key="8">
    <source>
        <dbReference type="Proteomes" id="UP001161017"/>
    </source>
</evidence>
<keyword evidence="3 6" id="KW-1133">Transmembrane helix</keyword>
<dbReference type="PANTHER" id="PTHR42718:SF36">
    <property type="entry name" value="MULTIDRUG TRANSPORTER, PUTATIVE (AFU_ORTHOLOGUE AFUA_4G13820)-RELATED"/>
    <property type="match status" value="1"/>
</dbReference>
<evidence type="ECO:0000313" key="7">
    <source>
        <dbReference type="EMBL" id="MDI1485555.1"/>
    </source>
</evidence>
<evidence type="ECO:0000256" key="5">
    <source>
        <dbReference type="SAM" id="MobiDB-lite"/>
    </source>
</evidence>
<evidence type="ECO:0000256" key="4">
    <source>
        <dbReference type="ARBA" id="ARBA00023136"/>
    </source>
</evidence>
<reference evidence="7" key="1">
    <citation type="journal article" date="2023" name="Genome Biol. Evol.">
        <title>First Whole Genome Sequence and Flow Cytometry Genome Size Data for the Lichen-Forming Fungus Ramalina farinacea (Ascomycota).</title>
        <authorList>
            <person name="Llewellyn T."/>
            <person name="Mian S."/>
            <person name="Hill R."/>
            <person name="Leitch I.J."/>
            <person name="Gaya E."/>
        </authorList>
    </citation>
    <scope>NUCLEOTIDE SEQUENCE</scope>
    <source>
        <strain evidence="7">LIQ254RAFAR</strain>
    </source>
</reference>
<protein>
    <submittedName>
        <fullName evidence="7">Uncharacterized protein</fullName>
    </submittedName>
</protein>
<sequence length="127" mass="14032">MGIDITFNVATVFISTSLSLARQGLAGALISSLLYLAIAFWLAFADVTQTQTAHLGLKKSYQAVFWFQLGCAVASLVIFLAFVRIGEAKGQLTVDERTEREREDLEAEKWEGGEDRREEAENSKEVG</sequence>
<accession>A0AA43QJN6</accession>
<evidence type="ECO:0000256" key="2">
    <source>
        <dbReference type="ARBA" id="ARBA00022692"/>
    </source>
</evidence>
<proteinExistence type="predicted"/>
<comment type="subcellular location">
    <subcellularLocation>
        <location evidence="1">Membrane</location>
        <topology evidence="1">Multi-pass membrane protein</topology>
    </subcellularLocation>
</comment>
<evidence type="ECO:0000256" key="3">
    <source>
        <dbReference type="ARBA" id="ARBA00022989"/>
    </source>
</evidence>
<dbReference type="EMBL" id="JAPUFD010000001">
    <property type="protein sequence ID" value="MDI1485555.1"/>
    <property type="molecule type" value="Genomic_DNA"/>
</dbReference>
<dbReference type="SUPFAM" id="SSF103473">
    <property type="entry name" value="MFS general substrate transporter"/>
    <property type="match status" value="1"/>
</dbReference>
<keyword evidence="2 6" id="KW-0812">Transmembrane</keyword>
<keyword evidence="8" id="KW-1185">Reference proteome</keyword>
<evidence type="ECO:0000256" key="1">
    <source>
        <dbReference type="ARBA" id="ARBA00004141"/>
    </source>
</evidence>
<feature type="transmembrane region" description="Helical" evidence="6">
    <location>
        <begin position="25"/>
        <end position="44"/>
    </location>
</feature>
<comment type="caution">
    <text evidence="7">The sequence shown here is derived from an EMBL/GenBank/DDBJ whole genome shotgun (WGS) entry which is preliminary data.</text>
</comment>
<feature type="transmembrane region" description="Helical" evidence="6">
    <location>
        <begin position="64"/>
        <end position="83"/>
    </location>
</feature>